<dbReference type="GO" id="GO:0016929">
    <property type="term" value="F:deSUMOylase activity"/>
    <property type="evidence" value="ECO:0007669"/>
    <property type="project" value="TreeGrafter"/>
</dbReference>
<dbReference type="InterPro" id="IPR038765">
    <property type="entry name" value="Papain-like_cys_pep_sf"/>
</dbReference>
<keyword evidence="3" id="KW-0378">Hydrolase</keyword>
<reference evidence="7" key="1">
    <citation type="submission" date="2022-11" db="UniProtKB">
        <authorList>
            <consortium name="WormBaseParasite"/>
        </authorList>
    </citation>
    <scope>IDENTIFICATION</scope>
</reference>
<keyword evidence="6" id="KW-1185">Reference proteome</keyword>
<evidence type="ECO:0000313" key="6">
    <source>
        <dbReference type="Proteomes" id="UP000887572"/>
    </source>
</evidence>
<name>A0A914HSF9_GLORO</name>
<comment type="similarity">
    <text evidence="1">Belongs to the peptidase C48 family.</text>
</comment>
<evidence type="ECO:0000256" key="4">
    <source>
        <dbReference type="ARBA" id="ARBA00022807"/>
    </source>
</evidence>
<dbReference type="Gene3D" id="3.40.395.10">
    <property type="entry name" value="Adenoviral Proteinase, Chain A"/>
    <property type="match status" value="1"/>
</dbReference>
<dbReference type="GO" id="GO:0006508">
    <property type="term" value="P:proteolysis"/>
    <property type="evidence" value="ECO:0007669"/>
    <property type="project" value="UniProtKB-KW"/>
</dbReference>
<keyword evidence="2" id="KW-0645">Protease</keyword>
<dbReference type="PANTHER" id="PTHR12606:SF136">
    <property type="entry name" value="ULP1 PROTEASE FAMILY PROTEIN"/>
    <property type="match status" value="1"/>
</dbReference>
<dbReference type="PANTHER" id="PTHR12606">
    <property type="entry name" value="SENTRIN/SUMO-SPECIFIC PROTEASE"/>
    <property type="match status" value="1"/>
</dbReference>
<evidence type="ECO:0000256" key="1">
    <source>
        <dbReference type="ARBA" id="ARBA00005234"/>
    </source>
</evidence>
<dbReference type="AlphaFoldDB" id="A0A914HSF9"/>
<dbReference type="Pfam" id="PF02902">
    <property type="entry name" value="Peptidase_C48"/>
    <property type="match status" value="1"/>
</dbReference>
<evidence type="ECO:0000313" key="7">
    <source>
        <dbReference type="WBParaSite" id="Gr19_v10_g4049.t2"/>
    </source>
</evidence>
<dbReference type="InterPro" id="IPR003653">
    <property type="entry name" value="Peptidase_C48_C"/>
</dbReference>
<evidence type="ECO:0000259" key="5">
    <source>
        <dbReference type="PROSITE" id="PS50600"/>
    </source>
</evidence>
<accession>A0A914HSF9</accession>
<evidence type="ECO:0000256" key="2">
    <source>
        <dbReference type="ARBA" id="ARBA00022670"/>
    </source>
</evidence>
<dbReference type="WBParaSite" id="Gr19_v10_g4049.t2">
    <property type="protein sequence ID" value="Gr19_v10_g4049.t2"/>
    <property type="gene ID" value="Gr19_v10_g4049"/>
</dbReference>
<feature type="domain" description="Ubiquitin-like protease family profile" evidence="5">
    <location>
        <begin position="284"/>
        <end position="445"/>
    </location>
</feature>
<evidence type="ECO:0000256" key="3">
    <source>
        <dbReference type="ARBA" id="ARBA00022801"/>
    </source>
</evidence>
<protein>
    <submittedName>
        <fullName evidence="7">Ubiquitin-like protease family profile domain-containing protein</fullName>
    </submittedName>
</protein>
<dbReference type="GO" id="GO:0016926">
    <property type="term" value="P:protein desumoylation"/>
    <property type="evidence" value="ECO:0007669"/>
    <property type="project" value="TreeGrafter"/>
</dbReference>
<dbReference type="PROSITE" id="PS50600">
    <property type="entry name" value="ULP_PROTEASE"/>
    <property type="match status" value="1"/>
</dbReference>
<dbReference type="GO" id="GO:0005634">
    <property type="term" value="C:nucleus"/>
    <property type="evidence" value="ECO:0007669"/>
    <property type="project" value="TreeGrafter"/>
</dbReference>
<keyword evidence="4" id="KW-0788">Thiol protease</keyword>
<dbReference type="SUPFAM" id="SSF54001">
    <property type="entry name" value="Cysteine proteinases"/>
    <property type="match status" value="1"/>
</dbReference>
<proteinExistence type="inferred from homology"/>
<sequence>MMSSILPMLLLWVLLVVRRQLLLSNYELLLLVHLMATNCSILLWKKTSRLILTSLPTLRFSQTVIFCNSSKQNHSPSSTGQFINAYIFFCWVLLEWKGKLFQGKLKWREKAAFWTFRRARRQQFSKMAQGKAKVELANVLSKSVADDKKLDFDVTPSTSAPNALVALQKAEHRNVLGESATDDKKPLLTVAQPSFSFVTTRRGVKRLLLSDSISPVENKENIEKNHSSDTLNNNDNKELLQVSRPDQEMELPDHFIQSNFWSELRSDKRLRSGKSGEWVKGQDERLTIDGLLCLSDGEWLNADIIDSYLDHLCQQSAGMAQFIPTYAILSYERKGTVPSEWYWRLNGTDIVFAPAHLYTNHWAMVVVNIRERKLTLMDSMNHEFTSSDKTIFMDTIMNILRDVASLQEAHIGDRETWEVSERLSVPQQNNGTDCGIFALLFAKYSLERREFDFEQRHIPYFRRRICHDIISAILHDQQTPTKNSDDKSEQCQIVS</sequence>
<dbReference type="Proteomes" id="UP000887572">
    <property type="component" value="Unplaced"/>
</dbReference>
<organism evidence="6 7">
    <name type="scientific">Globodera rostochiensis</name>
    <name type="common">Golden nematode worm</name>
    <name type="synonym">Heterodera rostochiensis</name>
    <dbReference type="NCBI Taxonomy" id="31243"/>
    <lineage>
        <taxon>Eukaryota</taxon>
        <taxon>Metazoa</taxon>
        <taxon>Ecdysozoa</taxon>
        <taxon>Nematoda</taxon>
        <taxon>Chromadorea</taxon>
        <taxon>Rhabditida</taxon>
        <taxon>Tylenchina</taxon>
        <taxon>Tylenchomorpha</taxon>
        <taxon>Tylenchoidea</taxon>
        <taxon>Heteroderidae</taxon>
        <taxon>Heteroderinae</taxon>
        <taxon>Globodera</taxon>
    </lineage>
</organism>